<name>A0A081BFC9_9HYPH</name>
<evidence type="ECO:0000313" key="2">
    <source>
        <dbReference type="Proteomes" id="UP000028702"/>
    </source>
</evidence>
<keyword evidence="2" id="KW-1185">Reference proteome</keyword>
<dbReference type="eggNOG" id="ENOG5030QDF">
    <property type="taxonomic scope" value="Bacteria"/>
</dbReference>
<dbReference type="Proteomes" id="UP000028702">
    <property type="component" value="Unassembled WGS sequence"/>
</dbReference>
<comment type="caution">
    <text evidence="1">The sequence shown here is derived from an EMBL/GenBank/DDBJ whole genome shotgun (WGS) entry which is preliminary data.</text>
</comment>
<accession>A0A081BFC9</accession>
<dbReference type="STRING" id="1333998.M2A_3246"/>
<gene>
    <name evidence="1" type="ORF">M2A_3246</name>
</gene>
<organism evidence="1 2">
    <name type="scientific">Tepidicaulis marinus</name>
    <dbReference type="NCBI Taxonomy" id="1333998"/>
    <lineage>
        <taxon>Bacteria</taxon>
        <taxon>Pseudomonadati</taxon>
        <taxon>Pseudomonadota</taxon>
        <taxon>Alphaproteobacteria</taxon>
        <taxon>Hyphomicrobiales</taxon>
        <taxon>Parvibaculaceae</taxon>
        <taxon>Tepidicaulis</taxon>
    </lineage>
</organism>
<dbReference type="AlphaFoldDB" id="A0A081BFC9"/>
<protein>
    <submittedName>
        <fullName evidence="1">Conserved protein</fullName>
    </submittedName>
</protein>
<sequence length="103" mass="11423">MTLEEDMDLAELIDDARNKGFTTNFAVKKNKLTCDEGRCTFSLPELKLVDSQSVDCGTDPGDEATLYLIETQRGDRGYLVLPYSPEADPDKTEFIDALLKKAG</sequence>
<evidence type="ECO:0000313" key="1">
    <source>
        <dbReference type="EMBL" id="GAK46747.1"/>
    </source>
</evidence>
<proteinExistence type="predicted"/>
<dbReference type="EMBL" id="BBIO01000027">
    <property type="protein sequence ID" value="GAK46747.1"/>
    <property type="molecule type" value="Genomic_DNA"/>
</dbReference>
<dbReference type="RefSeq" id="WP_052379572.1">
    <property type="nucleotide sequence ID" value="NZ_BBIO01000027.1"/>
</dbReference>
<reference evidence="1 2" key="1">
    <citation type="submission" date="2014-07" db="EMBL/GenBank/DDBJ databases">
        <title>Tepidicaulis marinum gen. nov., sp. nov., a novel marine bacterium denitrifying nitrate to nitrous oxide strictly under microaerobic conditions.</title>
        <authorList>
            <person name="Takeuchi M."/>
            <person name="Yamagishi T."/>
            <person name="Kamagata Y."/>
            <person name="Oshima K."/>
            <person name="Hattori M."/>
            <person name="Katayama T."/>
            <person name="Hanada S."/>
            <person name="Tamaki H."/>
            <person name="Marumo K."/>
            <person name="Maeda H."/>
            <person name="Nedachi M."/>
            <person name="Iwasaki W."/>
            <person name="Suwa Y."/>
            <person name="Sakata S."/>
        </authorList>
    </citation>
    <scope>NUCLEOTIDE SEQUENCE [LARGE SCALE GENOMIC DNA]</scope>
    <source>
        <strain evidence="1 2">MA2</strain>
    </source>
</reference>